<dbReference type="Proteomes" id="UP001280581">
    <property type="component" value="Unassembled WGS sequence"/>
</dbReference>
<keyword evidence="4" id="KW-1185">Reference proteome</keyword>
<dbReference type="InterPro" id="IPR053178">
    <property type="entry name" value="Osmoadaptation_assoc"/>
</dbReference>
<dbReference type="GO" id="GO:0008270">
    <property type="term" value="F:zinc ion binding"/>
    <property type="evidence" value="ECO:0007669"/>
    <property type="project" value="InterPro"/>
</dbReference>
<dbReference type="InterPro" id="IPR001138">
    <property type="entry name" value="Zn2Cys6_DnaBD"/>
</dbReference>
<dbReference type="InterPro" id="IPR036864">
    <property type="entry name" value="Zn2-C6_fun-type_DNA-bd_sf"/>
</dbReference>
<evidence type="ECO:0000259" key="2">
    <source>
        <dbReference type="PROSITE" id="PS50048"/>
    </source>
</evidence>
<accession>A0AAN6LS73</accession>
<dbReference type="PROSITE" id="PS50048">
    <property type="entry name" value="ZN2_CY6_FUNGAL_2"/>
    <property type="match status" value="1"/>
</dbReference>
<dbReference type="CDD" id="cd00067">
    <property type="entry name" value="GAL4"/>
    <property type="match status" value="1"/>
</dbReference>
<name>A0AAN6LS73_9PLEO</name>
<comment type="caution">
    <text evidence="3">The sequence shown here is derived from an EMBL/GenBank/DDBJ whole genome shotgun (WGS) entry which is preliminary data.</text>
</comment>
<dbReference type="PROSITE" id="PS00463">
    <property type="entry name" value="ZN2_CY6_FUNGAL_1"/>
    <property type="match status" value="1"/>
</dbReference>
<dbReference type="AlphaFoldDB" id="A0AAN6LS73"/>
<dbReference type="InterPro" id="IPR021858">
    <property type="entry name" value="Fun_TF"/>
</dbReference>
<dbReference type="SMART" id="SM00066">
    <property type="entry name" value="GAL4"/>
    <property type="match status" value="1"/>
</dbReference>
<dbReference type="Gene3D" id="4.10.240.10">
    <property type="entry name" value="Zn(2)-C6 fungal-type DNA-binding domain"/>
    <property type="match status" value="1"/>
</dbReference>
<dbReference type="EMBL" id="WVTA01000017">
    <property type="protein sequence ID" value="KAK3201091.1"/>
    <property type="molecule type" value="Genomic_DNA"/>
</dbReference>
<dbReference type="PANTHER" id="PTHR38111:SF11">
    <property type="entry name" value="TRANSCRIPTION FACTOR DOMAIN-CONTAINING PROTEIN-RELATED"/>
    <property type="match status" value="1"/>
</dbReference>
<keyword evidence="1" id="KW-0539">Nucleus</keyword>
<evidence type="ECO:0000313" key="4">
    <source>
        <dbReference type="Proteomes" id="UP001280581"/>
    </source>
</evidence>
<dbReference type="SUPFAM" id="SSF57701">
    <property type="entry name" value="Zn2/Cys6 DNA-binding domain"/>
    <property type="match status" value="1"/>
</dbReference>
<sequence length="512" mass="57183">MVGRPGRSKGCFNCRRKKKGCDLARPSCGQCVKSKVACKGYDEKLGVILYTPADSKAQTALRNSATEVAYVGTFWELLIPTTSRASRTSDRDWTRVVRDHYSSDGILKDAMLALTFSRIGKHSGNEDVARYGLIRYNTCLRELTRQINLQNGICSDETISACLILSLYEIMCSSASQGANWLNHMRGIETFFQLRGPQAFTSGIAHYLFVGARLNIISAAVMNRRATVFDSTAWLKVPWSLGMTTKSMFDKIVDLMAHIPRILEMLDEIEITKPDQGRDPEPLLKACWKLDAQLQTWFRELTEIHAESYVDRNGSSYPAPDFYAPLTADAEINHEYAQALSVYWMTCCFLHTTLCLAWEATDSPLYLLPKRIDPVQYATLISKSLPYFSAPGAGEGCLVFYAVCIGIALHVFAITDQASSPDSARLSNIFDPKVVAEGIGRHIGYYLRTLAASMVGTKIDLNSRRDDERMTELAKKWWGGGALVTLHSRKATSTIVKRTDLKITETPWSMLP</sequence>
<reference evidence="3 4" key="1">
    <citation type="submission" date="2021-02" db="EMBL/GenBank/DDBJ databases">
        <title>Genome assembly of Pseudopithomyces chartarum.</title>
        <authorList>
            <person name="Jauregui R."/>
            <person name="Singh J."/>
            <person name="Voisey C."/>
        </authorList>
    </citation>
    <scope>NUCLEOTIDE SEQUENCE [LARGE SCALE GENOMIC DNA]</scope>
    <source>
        <strain evidence="3 4">AGR01</strain>
    </source>
</reference>
<dbReference type="PANTHER" id="PTHR38111">
    <property type="entry name" value="ZN(2)-C6 FUNGAL-TYPE DOMAIN-CONTAINING PROTEIN-RELATED"/>
    <property type="match status" value="1"/>
</dbReference>
<evidence type="ECO:0000313" key="3">
    <source>
        <dbReference type="EMBL" id="KAK3201091.1"/>
    </source>
</evidence>
<organism evidence="3 4">
    <name type="scientific">Pseudopithomyces chartarum</name>
    <dbReference type="NCBI Taxonomy" id="1892770"/>
    <lineage>
        <taxon>Eukaryota</taxon>
        <taxon>Fungi</taxon>
        <taxon>Dikarya</taxon>
        <taxon>Ascomycota</taxon>
        <taxon>Pezizomycotina</taxon>
        <taxon>Dothideomycetes</taxon>
        <taxon>Pleosporomycetidae</taxon>
        <taxon>Pleosporales</taxon>
        <taxon>Massarineae</taxon>
        <taxon>Didymosphaeriaceae</taxon>
        <taxon>Pseudopithomyces</taxon>
    </lineage>
</organism>
<gene>
    <name evidence="3" type="ORF">GRF29_213g1030801</name>
</gene>
<dbReference type="Pfam" id="PF11951">
    <property type="entry name" value="Fungal_trans_2"/>
    <property type="match status" value="1"/>
</dbReference>
<protein>
    <recommendedName>
        <fullName evidence="2">Zn(2)-C6 fungal-type domain-containing protein</fullName>
    </recommendedName>
</protein>
<feature type="domain" description="Zn(2)-C6 fungal-type" evidence="2">
    <location>
        <begin position="10"/>
        <end position="38"/>
    </location>
</feature>
<dbReference type="Pfam" id="PF00172">
    <property type="entry name" value="Zn_clus"/>
    <property type="match status" value="1"/>
</dbReference>
<evidence type="ECO:0000256" key="1">
    <source>
        <dbReference type="ARBA" id="ARBA00023242"/>
    </source>
</evidence>
<dbReference type="GO" id="GO:0000981">
    <property type="term" value="F:DNA-binding transcription factor activity, RNA polymerase II-specific"/>
    <property type="evidence" value="ECO:0007669"/>
    <property type="project" value="InterPro"/>
</dbReference>
<proteinExistence type="predicted"/>